<dbReference type="SMR" id="A0A0J6YAA9"/>
<evidence type="ECO:0000256" key="7">
    <source>
        <dbReference type="ARBA" id="ARBA00025043"/>
    </source>
</evidence>
<comment type="similarity">
    <text evidence="2 8">Belongs to the CGI121/TPRKB family.</text>
</comment>
<dbReference type="Proteomes" id="UP000054565">
    <property type="component" value="Unassembled WGS sequence"/>
</dbReference>
<accession>A0A0J6YAA9</accession>
<dbReference type="AlphaFoldDB" id="A0A0J6YAA9"/>
<evidence type="ECO:0000256" key="2">
    <source>
        <dbReference type="ARBA" id="ARBA00005546"/>
    </source>
</evidence>
<evidence type="ECO:0000256" key="6">
    <source>
        <dbReference type="ARBA" id="ARBA00023242"/>
    </source>
</evidence>
<evidence type="ECO:0000256" key="8">
    <source>
        <dbReference type="RuleBase" id="RU004398"/>
    </source>
</evidence>
<dbReference type="PANTHER" id="PTHR15840">
    <property type="entry name" value="CGI-121 FAMILY MEMBER"/>
    <property type="match status" value="1"/>
</dbReference>
<dbReference type="GO" id="GO:0000408">
    <property type="term" value="C:EKC/KEOPS complex"/>
    <property type="evidence" value="ECO:0007669"/>
    <property type="project" value="TreeGrafter"/>
</dbReference>
<dbReference type="GO" id="GO:0002949">
    <property type="term" value="P:tRNA threonylcarbamoyladenosine modification"/>
    <property type="evidence" value="ECO:0007669"/>
    <property type="project" value="TreeGrafter"/>
</dbReference>
<comment type="subcellular location">
    <subcellularLocation>
        <location evidence="1">Nucleus</location>
    </subcellularLocation>
</comment>
<reference evidence="10" key="1">
    <citation type="journal article" date="2010" name="Genome Res.">
        <title>Population genomic sequencing of Coccidioides fungi reveals recent hybridization and transposon control.</title>
        <authorList>
            <person name="Neafsey D.E."/>
            <person name="Barker B.M."/>
            <person name="Sharpton T.J."/>
            <person name="Stajich J.E."/>
            <person name="Park D.J."/>
            <person name="Whiston E."/>
            <person name="Hung C.-Y."/>
            <person name="McMahan C."/>
            <person name="White J."/>
            <person name="Sykes S."/>
            <person name="Heiman D."/>
            <person name="Young S."/>
            <person name="Zeng Q."/>
            <person name="Abouelleil A."/>
            <person name="Aftuck L."/>
            <person name="Bessette D."/>
            <person name="Brown A."/>
            <person name="FitzGerald M."/>
            <person name="Lui A."/>
            <person name="Macdonald J.P."/>
            <person name="Priest M."/>
            <person name="Orbach M.J."/>
            <person name="Galgiani J.N."/>
            <person name="Kirkland T.N."/>
            <person name="Cole G.T."/>
            <person name="Birren B.W."/>
            <person name="Henn M.R."/>
            <person name="Taylor J.W."/>
            <person name="Rounsley S.D."/>
        </authorList>
    </citation>
    <scope>NUCLEOTIDE SEQUENCE [LARGE SCALE GENOMIC DNA]</scope>
    <source>
        <strain evidence="10">RMSCC 2394</strain>
    </source>
</reference>
<gene>
    <name evidence="9" type="ORF">CIRG_04371</name>
</gene>
<dbReference type="InterPro" id="IPR036504">
    <property type="entry name" value="CGI121/TPRKB_sf"/>
</dbReference>
<organism evidence="9 10">
    <name type="scientific">Coccidioides immitis RMSCC 2394</name>
    <dbReference type="NCBI Taxonomy" id="404692"/>
    <lineage>
        <taxon>Eukaryota</taxon>
        <taxon>Fungi</taxon>
        <taxon>Dikarya</taxon>
        <taxon>Ascomycota</taxon>
        <taxon>Pezizomycotina</taxon>
        <taxon>Eurotiomycetes</taxon>
        <taxon>Eurotiomycetidae</taxon>
        <taxon>Onygenales</taxon>
        <taxon>Onygenaceae</taxon>
        <taxon>Coccidioides</taxon>
    </lineage>
</organism>
<evidence type="ECO:0000256" key="3">
    <source>
        <dbReference type="ARBA" id="ARBA00015316"/>
    </source>
</evidence>
<dbReference type="STRING" id="404692.A0A0J6YAA9"/>
<evidence type="ECO:0000256" key="1">
    <source>
        <dbReference type="ARBA" id="ARBA00004123"/>
    </source>
</evidence>
<dbReference type="NCBIfam" id="NF011465">
    <property type="entry name" value="PRK14886.1-1"/>
    <property type="match status" value="1"/>
</dbReference>
<dbReference type="GO" id="GO:0005829">
    <property type="term" value="C:cytosol"/>
    <property type="evidence" value="ECO:0007669"/>
    <property type="project" value="TreeGrafter"/>
</dbReference>
<dbReference type="PANTHER" id="PTHR15840:SF10">
    <property type="entry name" value="EKC_KEOPS COMPLEX SUBUNIT TPRKB"/>
    <property type="match status" value="1"/>
</dbReference>
<keyword evidence="6 8" id="KW-0539">Nucleus</keyword>
<dbReference type="InterPro" id="IPR013926">
    <property type="entry name" value="CGI121/TPRKB"/>
</dbReference>
<dbReference type="Pfam" id="PF08617">
    <property type="entry name" value="CGI-121"/>
    <property type="match status" value="1"/>
</dbReference>
<sequence>MSLIETHHLSYLPESHPVHVALYRDLQNASFLREQLLAGNTEFEYAFIDASMIFSRNHIFAAIFRAVRDYINNRLKSKNVHSEIVFSLGGSNNIADAFRRFGISESTRDLLVVKVSTAPEITHESVSKHLEHNIKALPCPFTEESLASMTDRARLRKVYKFGSVGADTFKRLDEVEQGKNGSETTKEAARKHIDMLLMGAIAIRGAT</sequence>
<dbReference type="Gene3D" id="3.30.2380.10">
    <property type="entry name" value="CGI121/TPRKB"/>
    <property type="match status" value="1"/>
</dbReference>
<dbReference type="SUPFAM" id="SSF143870">
    <property type="entry name" value="PF0523-like"/>
    <property type="match status" value="1"/>
</dbReference>
<evidence type="ECO:0000256" key="5">
    <source>
        <dbReference type="ARBA" id="ARBA00022694"/>
    </source>
</evidence>
<evidence type="ECO:0000313" key="10">
    <source>
        <dbReference type="Proteomes" id="UP000054565"/>
    </source>
</evidence>
<dbReference type="OrthoDB" id="329139at2759"/>
<evidence type="ECO:0000256" key="4">
    <source>
        <dbReference type="ARBA" id="ARBA00016009"/>
    </source>
</evidence>
<dbReference type="EMBL" id="DS028095">
    <property type="protein sequence ID" value="KMP04690.1"/>
    <property type="molecule type" value="Genomic_DNA"/>
</dbReference>
<protein>
    <recommendedName>
        <fullName evidence="4">EKC/KEOPS complex subunit CGI121</fullName>
    </recommendedName>
    <alternativeName>
        <fullName evidence="3">EKC/KEOPS complex subunit cgi121</fullName>
    </alternativeName>
</protein>
<name>A0A0J6YAA9_COCIT</name>
<evidence type="ECO:0000313" key="9">
    <source>
        <dbReference type="EMBL" id="KMP04690.1"/>
    </source>
</evidence>
<comment type="function">
    <text evidence="7">Component of the EKC/KEOPS complex that is required for the formation of a threonylcarbamoyl group on adenosine at position 37 (t(6)A37) in tRNAs that read codons beginning with adenine. The complex is probably involved in the transfer of the threonylcarbamoyl moiety of threonylcarbamoyl-AMP (TC-AMP) to the N6 group of A37. CGI121 acts as an allosteric effector that regulates the t(6)A activity of the complex. The EKC/KEOPS complex also promotes both telomere uncapping and telomere elongation. The complex is required for efficient recruitment of transcriptional coactivators. CGI121 is not required for tRNA modification.</text>
</comment>
<dbReference type="GO" id="GO:0005634">
    <property type="term" value="C:nucleus"/>
    <property type="evidence" value="ECO:0007669"/>
    <property type="project" value="UniProtKB-SubCell"/>
</dbReference>
<proteinExistence type="inferred from homology"/>
<keyword evidence="5" id="KW-0819">tRNA processing</keyword>